<dbReference type="Pfam" id="PF01451">
    <property type="entry name" value="LMWPc"/>
    <property type="match status" value="1"/>
</dbReference>
<proteinExistence type="inferred from homology"/>
<evidence type="ECO:0000256" key="2">
    <source>
        <dbReference type="ARBA" id="ARBA00022801"/>
    </source>
</evidence>
<comment type="caution">
    <text evidence="4">The sequence shown here is derived from an EMBL/GenBank/DDBJ whole genome shotgun (WGS) entry which is preliminary data.</text>
</comment>
<sequence length="159" mass="17164">MKKILVVCLGNICRSPTGEAVLRHKAKQRGLDLIIDSAGTIAAHAGEGPDSRSVIAGEGRGYQFTGIYSRKITANDFTDFDLILAADKQNLRDLKAICPVQHQQKLVLFLSYANGDEAEIPDPYYGGAGGFNKVIDLIEQASDSLLDQLRLATSQTVVS</sequence>
<dbReference type="Proteomes" id="UP001201273">
    <property type="component" value="Unassembled WGS sequence"/>
</dbReference>
<name>A0ABS8WBZ0_9GAMM</name>
<comment type="similarity">
    <text evidence="1">Belongs to the low molecular weight phosphotyrosine protein phosphatase family.</text>
</comment>
<dbReference type="PRINTS" id="PR00719">
    <property type="entry name" value="LMWPTPASE"/>
</dbReference>
<dbReference type="InterPro" id="IPR017867">
    <property type="entry name" value="Tyr_phospatase_low_mol_wt"/>
</dbReference>
<keyword evidence="5" id="KW-1185">Reference proteome</keyword>
<dbReference type="InterPro" id="IPR036196">
    <property type="entry name" value="Ptyr_pPase_sf"/>
</dbReference>
<evidence type="ECO:0000313" key="4">
    <source>
        <dbReference type="EMBL" id="MCE2595266.1"/>
    </source>
</evidence>
<keyword evidence="2" id="KW-0378">Hydrolase</keyword>
<dbReference type="InterPro" id="IPR023485">
    <property type="entry name" value="Ptyr_pPase"/>
</dbReference>
<feature type="domain" description="Phosphotyrosine protein phosphatase I" evidence="3">
    <location>
        <begin position="2"/>
        <end position="148"/>
    </location>
</feature>
<evidence type="ECO:0000259" key="3">
    <source>
        <dbReference type="SMART" id="SM00226"/>
    </source>
</evidence>
<dbReference type="InterPro" id="IPR052995">
    <property type="entry name" value="LMW-PTP"/>
</dbReference>
<dbReference type="EMBL" id="JAIMJA010000009">
    <property type="protein sequence ID" value="MCE2595266.1"/>
    <property type="molecule type" value="Genomic_DNA"/>
</dbReference>
<dbReference type="SMART" id="SM00226">
    <property type="entry name" value="LMWPc"/>
    <property type="match status" value="1"/>
</dbReference>
<dbReference type="SUPFAM" id="SSF52788">
    <property type="entry name" value="Phosphotyrosine protein phosphatases I"/>
    <property type="match status" value="1"/>
</dbReference>
<dbReference type="PANTHER" id="PTHR47439:SF1">
    <property type="entry name" value="ACID PHOSPHATASE"/>
    <property type="match status" value="1"/>
</dbReference>
<dbReference type="RefSeq" id="WP_233052801.1">
    <property type="nucleotide sequence ID" value="NZ_JAIMJA010000009.1"/>
</dbReference>
<organism evidence="4 5">
    <name type="scientific">Motilimonas cestriensis</name>
    <dbReference type="NCBI Taxonomy" id="2742685"/>
    <lineage>
        <taxon>Bacteria</taxon>
        <taxon>Pseudomonadati</taxon>
        <taxon>Pseudomonadota</taxon>
        <taxon>Gammaproteobacteria</taxon>
        <taxon>Alteromonadales</taxon>
        <taxon>Alteromonadales genera incertae sedis</taxon>
        <taxon>Motilimonas</taxon>
    </lineage>
</organism>
<dbReference type="PANTHER" id="PTHR47439">
    <property type="entry name" value="LOW MOLECULAR WEIGHT PHOSPHOTYROSINE PROTEIN PHOSPHATASE-RELATED"/>
    <property type="match status" value="1"/>
</dbReference>
<dbReference type="CDD" id="cd16343">
    <property type="entry name" value="LMWPTP"/>
    <property type="match status" value="1"/>
</dbReference>
<dbReference type="Gene3D" id="3.40.50.2300">
    <property type="match status" value="1"/>
</dbReference>
<gene>
    <name evidence="4" type="ORF">K6Y31_10610</name>
</gene>
<evidence type="ECO:0000256" key="1">
    <source>
        <dbReference type="ARBA" id="ARBA00011063"/>
    </source>
</evidence>
<accession>A0ABS8WBZ0</accession>
<reference evidence="4 5" key="1">
    <citation type="journal article" date="2022" name="Environ. Microbiol. Rep.">
        <title>Eco-phylogenetic analyses reveal divergent evolution of vitamin B12 metabolism in the marine bacterial family 'Psychromonadaceae'.</title>
        <authorList>
            <person name="Jin X."/>
            <person name="Yang Y."/>
            <person name="Cao H."/>
            <person name="Gao B."/>
            <person name="Zhao Z."/>
        </authorList>
    </citation>
    <scope>NUCLEOTIDE SEQUENCE [LARGE SCALE GENOMIC DNA]</scope>
    <source>
        <strain evidence="4 5">MKS20</strain>
    </source>
</reference>
<protein>
    <submittedName>
        <fullName evidence="4">Low molecular weight phosphotyrosine protein phosphatase</fullName>
    </submittedName>
</protein>
<evidence type="ECO:0000313" key="5">
    <source>
        <dbReference type="Proteomes" id="UP001201273"/>
    </source>
</evidence>